<accession>A0A151NK55</accession>
<gene>
    <name evidence="2" type="ORF">Y1Q_0017755</name>
</gene>
<sequence>MEPLLRAVAGGPGELDLYGQKLSVLAYADDLVLLAPEATQLQQMLDVTSEVARWMGLRFNVAKCTSLQIERKQKSCVLDSTLKIQGQAMRHLDGSHQS</sequence>
<reference evidence="2 3" key="1">
    <citation type="journal article" date="2012" name="Genome Biol.">
        <title>Sequencing three crocodilian genomes to illuminate the evolution of archosaurs and amniotes.</title>
        <authorList>
            <person name="St John J.A."/>
            <person name="Braun E.L."/>
            <person name="Isberg S.R."/>
            <person name="Miles L.G."/>
            <person name="Chong A.Y."/>
            <person name="Gongora J."/>
            <person name="Dalzell P."/>
            <person name="Moran C."/>
            <person name="Bed'hom B."/>
            <person name="Abzhanov A."/>
            <person name="Burgess S.C."/>
            <person name="Cooksey A.M."/>
            <person name="Castoe T.A."/>
            <person name="Crawford N.G."/>
            <person name="Densmore L.D."/>
            <person name="Drew J.C."/>
            <person name="Edwards S.V."/>
            <person name="Faircloth B.C."/>
            <person name="Fujita M.K."/>
            <person name="Greenwold M.J."/>
            <person name="Hoffmann F.G."/>
            <person name="Howard J.M."/>
            <person name="Iguchi T."/>
            <person name="Janes D.E."/>
            <person name="Khan S.Y."/>
            <person name="Kohno S."/>
            <person name="de Koning A.J."/>
            <person name="Lance S.L."/>
            <person name="McCarthy F.M."/>
            <person name="McCormack J.E."/>
            <person name="Merchant M.E."/>
            <person name="Peterson D.G."/>
            <person name="Pollock D.D."/>
            <person name="Pourmand N."/>
            <person name="Raney B.J."/>
            <person name="Roessler K.A."/>
            <person name="Sanford J.R."/>
            <person name="Sawyer R.H."/>
            <person name="Schmidt C.J."/>
            <person name="Triplett E.W."/>
            <person name="Tuberville T.D."/>
            <person name="Venegas-Anaya M."/>
            <person name="Howard J.T."/>
            <person name="Jarvis E.D."/>
            <person name="Guillette L.J.Jr."/>
            <person name="Glenn T.C."/>
            <person name="Green R.E."/>
            <person name="Ray D.A."/>
        </authorList>
    </citation>
    <scope>NUCLEOTIDE SEQUENCE [LARGE SCALE GENOMIC DNA]</scope>
    <source>
        <strain evidence="2">KSC_2009_1</strain>
    </source>
</reference>
<organism evidence="2 3">
    <name type="scientific">Alligator mississippiensis</name>
    <name type="common">American alligator</name>
    <dbReference type="NCBI Taxonomy" id="8496"/>
    <lineage>
        <taxon>Eukaryota</taxon>
        <taxon>Metazoa</taxon>
        <taxon>Chordata</taxon>
        <taxon>Craniata</taxon>
        <taxon>Vertebrata</taxon>
        <taxon>Euteleostomi</taxon>
        <taxon>Archelosauria</taxon>
        <taxon>Archosauria</taxon>
        <taxon>Crocodylia</taxon>
        <taxon>Alligatoridae</taxon>
        <taxon>Alligatorinae</taxon>
        <taxon>Alligator</taxon>
    </lineage>
</organism>
<dbReference type="InterPro" id="IPR000477">
    <property type="entry name" value="RT_dom"/>
</dbReference>
<name>A0A151NK55_ALLMI</name>
<evidence type="ECO:0000313" key="3">
    <source>
        <dbReference type="Proteomes" id="UP000050525"/>
    </source>
</evidence>
<evidence type="ECO:0000313" key="2">
    <source>
        <dbReference type="EMBL" id="KYO37178.1"/>
    </source>
</evidence>
<dbReference type="EMBL" id="AKHW03002804">
    <property type="protein sequence ID" value="KYO37178.1"/>
    <property type="molecule type" value="Genomic_DNA"/>
</dbReference>
<dbReference type="Pfam" id="PF00078">
    <property type="entry name" value="RVT_1"/>
    <property type="match status" value="1"/>
</dbReference>
<dbReference type="AlphaFoldDB" id="A0A151NK55"/>
<keyword evidence="3" id="KW-1185">Reference proteome</keyword>
<protein>
    <recommendedName>
        <fullName evidence="1">Reverse transcriptase domain-containing protein</fullName>
    </recommendedName>
</protein>
<dbReference type="PROSITE" id="PS50878">
    <property type="entry name" value="RT_POL"/>
    <property type="match status" value="1"/>
</dbReference>
<feature type="domain" description="Reverse transcriptase" evidence="1">
    <location>
        <begin position="1"/>
        <end position="89"/>
    </location>
</feature>
<comment type="caution">
    <text evidence="2">The sequence shown here is derived from an EMBL/GenBank/DDBJ whole genome shotgun (WGS) entry which is preliminary data.</text>
</comment>
<evidence type="ECO:0000259" key="1">
    <source>
        <dbReference type="PROSITE" id="PS50878"/>
    </source>
</evidence>
<dbReference type="Proteomes" id="UP000050525">
    <property type="component" value="Unassembled WGS sequence"/>
</dbReference>
<proteinExistence type="predicted"/>